<accession>A0A1C6U839</accession>
<dbReference type="AlphaFoldDB" id="A0A1C6U839"/>
<dbReference type="EMBL" id="FMIC01000002">
    <property type="protein sequence ID" value="SCL50081.1"/>
    <property type="molecule type" value="Genomic_DNA"/>
</dbReference>
<dbReference type="Proteomes" id="UP000199343">
    <property type="component" value="Unassembled WGS sequence"/>
</dbReference>
<evidence type="ECO:0000313" key="2">
    <source>
        <dbReference type="Proteomes" id="UP000199343"/>
    </source>
</evidence>
<name>A0A1C6U839_9ACTN</name>
<organism evidence="1 2">
    <name type="scientific">Micromonospora peucetia</name>
    <dbReference type="NCBI Taxonomy" id="47871"/>
    <lineage>
        <taxon>Bacteria</taxon>
        <taxon>Bacillati</taxon>
        <taxon>Actinomycetota</taxon>
        <taxon>Actinomycetes</taxon>
        <taxon>Micromonosporales</taxon>
        <taxon>Micromonosporaceae</taxon>
        <taxon>Micromonospora</taxon>
    </lineage>
</organism>
<protein>
    <submittedName>
        <fullName evidence="1">Uncharacterized protein</fullName>
    </submittedName>
</protein>
<dbReference type="STRING" id="47871.GA0070608_0634"/>
<proteinExistence type="predicted"/>
<sequence length="58" mass="6540">MPENATIGGHDVPLHLCRRTRPEAYRCACGRVRDRCVRATVRALWAPSRFTPADPTHP</sequence>
<reference evidence="1 2" key="1">
    <citation type="submission" date="2016-06" db="EMBL/GenBank/DDBJ databases">
        <authorList>
            <person name="Kjaerup R.B."/>
            <person name="Dalgaard T.S."/>
            <person name="Juul-Madsen H.R."/>
        </authorList>
    </citation>
    <scope>NUCLEOTIDE SEQUENCE [LARGE SCALE GENOMIC DNA]</scope>
    <source>
        <strain evidence="1 2">DSM 43363</strain>
    </source>
</reference>
<gene>
    <name evidence="1" type="ORF">GA0070608_0634</name>
</gene>
<evidence type="ECO:0000313" key="1">
    <source>
        <dbReference type="EMBL" id="SCL50081.1"/>
    </source>
</evidence>